<comment type="caution">
    <text evidence="1">The sequence shown here is derived from an EMBL/GenBank/DDBJ whole genome shotgun (WGS) entry which is preliminary data.</text>
</comment>
<accession>A0A7Y0HSS7</accession>
<dbReference type="Proteomes" id="UP000532194">
    <property type="component" value="Unassembled WGS sequence"/>
</dbReference>
<keyword evidence="2" id="KW-1185">Reference proteome</keyword>
<dbReference type="RefSeq" id="WP_169171969.1">
    <property type="nucleotide sequence ID" value="NZ_JAAIII010000003.1"/>
</dbReference>
<reference evidence="1 2" key="1">
    <citation type="submission" date="2020-02" db="EMBL/GenBank/DDBJ databases">
        <title>Characterization of phylogenetic diversity of novel bifidobacterial species isolated in Czech ZOOs.</title>
        <authorList>
            <person name="Lugli G.A."/>
            <person name="Vera N.B."/>
            <person name="Ventura M."/>
        </authorList>
    </citation>
    <scope>NUCLEOTIDE SEQUENCE [LARGE SCALE GENOMIC DNA]</scope>
    <source>
        <strain evidence="1 2">DSM 109957</strain>
    </source>
</reference>
<name>A0A7Y0HSS7_9BIFI</name>
<sequence length="120" mass="14179">MQIKKHQIKKIESRTALDTVKTQIEYVKNDETELLVLDMAPEQAYELCRQLAEKIRRFANTGPIPQKYGLYRDNHGHLWAHTPDEWQCLDENFIVMYTAKAPDSIFLPMTRIDTTRKEQE</sequence>
<gene>
    <name evidence="1" type="ORF">G1C95_1105</name>
</gene>
<evidence type="ECO:0000313" key="1">
    <source>
        <dbReference type="EMBL" id="NMM93918.1"/>
    </source>
</evidence>
<evidence type="ECO:0000313" key="2">
    <source>
        <dbReference type="Proteomes" id="UP000532194"/>
    </source>
</evidence>
<protein>
    <submittedName>
        <fullName evidence="1">Uncharacterized protein</fullName>
    </submittedName>
</protein>
<proteinExistence type="predicted"/>
<organism evidence="1 2">
    <name type="scientific">Bifidobacterium oedipodis</name>
    <dbReference type="NCBI Taxonomy" id="2675322"/>
    <lineage>
        <taxon>Bacteria</taxon>
        <taxon>Bacillati</taxon>
        <taxon>Actinomycetota</taxon>
        <taxon>Actinomycetes</taxon>
        <taxon>Bifidobacteriales</taxon>
        <taxon>Bifidobacteriaceae</taxon>
        <taxon>Bifidobacterium</taxon>
    </lineage>
</organism>
<dbReference type="EMBL" id="JAAIII010000003">
    <property type="protein sequence ID" value="NMM93918.1"/>
    <property type="molecule type" value="Genomic_DNA"/>
</dbReference>
<dbReference type="AlphaFoldDB" id="A0A7Y0HSS7"/>